<keyword evidence="22" id="KW-1185">Reference proteome</keyword>
<dbReference type="InterPro" id="IPR003856">
    <property type="entry name" value="LPS_length_determ_N"/>
</dbReference>
<keyword evidence="11" id="KW-0067">ATP-binding</keyword>
<keyword evidence="14" id="KW-0829">Tyrosine-protein kinase</keyword>
<reference evidence="21 22" key="1">
    <citation type="submission" date="2018-07" db="EMBL/GenBank/DDBJ databases">
        <title>Genomic Encyclopedia of Type Strains, Phase IV (KMG-IV): sequencing the most valuable type-strain genomes for metagenomic binning, comparative biology and taxonomic classification.</title>
        <authorList>
            <person name="Goeker M."/>
        </authorList>
    </citation>
    <scope>NUCLEOTIDE SEQUENCE [LARGE SCALE GENOMIC DNA]</scope>
    <source>
        <strain evidence="21 22">DSM 4134</strain>
    </source>
</reference>
<keyword evidence="16" id="KW-0175">Coiled coil</keyword>
<dbReference type="RefSeq" id="WP_115869015.1">
    <property type="nucleotide sequence ID" value="NZ_QREG01000015.1"/>
</dbReference>
<evidence type="ECO:0000256" key="6">
    <source>
        <dbReference type="ARBA" id="ARBA00022519"/>
    </source>
</evidence>
<dbReference type="Pfam" id="PF02706">
    <property type="entry name" value="Wzz"/>
    <property type="match status" value="1"/>
</dbReference>
<dbReference type="Proteomes" id="UP000256779">
    <property type="component" value="Unassembled WGS sequence"/>
</dbReference>
<dbReference type="OrthoDB" id="9794577at2"/>
<dbReference type="EC" id="2.7.10.2" evidence="4"/>
<organism evidence="21 22">
    <name type="scientific">Marinoscillum furvescens DSM 4134</name>
    <dbReference type="NCBI Taxonomy" id="1122208"/>
    <lineage>
        <taxon>Bacteria</taxon>
        <taxon>Pseudomonadati</taxon>
        <taxon>Bacteroidota</taxon>
        <taxon>Cytophagia</taxon>
        <taxon>Cytophagales</taxon>
        <taxon>Reichenbachiellaceae</taxon>
        <taxon>Marinoscillum</taxon>
    </lineage>
</organism>
<keyword evidence="6" id="KW-0997">Cell inner membrane</keyword>
<evidence type="ECO:0000256" key="10">
    <source>
        <dbReference type="ARBA" id="ARBA00022777"/>
    </source>
</evidence>
<dbReference type="PANTHER" id="PTHR32309">
    <property type="entry name" value="TYROSINE-PROTEIN KINASE"/>
    <property type="match status" value="1"/>
</dbReference>
<keyword evidence="10" id="KW-0418">Kinase</keyword>
<keyword evidence="12 17" id="KW-1133">Transmembrane helix</keyword>
<feature type="transmembrane region" description="Helical" evidence="17">
    <location>
        <begin position="32"/>
        <end position="51"/>
    </location>
</feature>
<evidence type="ECO:0000256" key="7">
    <source>
        <dbReference type="ARBA" id="ARBA00022679"/>
    </source>
</evidence>
<dbReference type="NCBIfam" id="TIGR01007">
    <property type="entry name" value="eps_fam"/>
    <property type="match status" value="1"/>
</dbReference>
<evidence type="ECO:0000313" key="21">
    <source>
        <dbReference type="EMBL" id="RED96156.1"/>
    </source>
</evidence>
<evidence type="ECO:0000259" key="20">
    <source>
        <dbReference type="Pfam" id="PF13807"/>
    </source>
</evidence>
<dbReference type="FunFam" id="3.40.50.300:FF:000527">
    <property type="entry name" value="Tyrosine-protein kinase etk"/>
    <property type="match status" value="1"/>
</dbReference>
<comment type="subcellular location">
    <subcellularLocation>
        <location evidence="1">Cell inner membrane</location>
        <topology evidence="1">Multi-pass membrane protein</topology>
    </subcellularLocation>
</comment>
<proteinExistence type="inferred from homology"/>
<dbReference type="InterPro" id="IPR025669">
    <property type="entry name" value="AAA_dom"/>
</dbReference>
<dbReference type="GO" id="GO:0005886">
    <property type="term" value="C:plasma membrane"/>
    <property type="evidence" value="ECO:0007669"/>
    <property type="project" value="UniProtKB-SubCell"/>
</dbReference>
<evidence type="ECO:0000256" key="9">
    <source>
        <dbReference type="ARBA" id="ARBA00022741"/>
    </source>
</evidence>
<comment type="caution">
    <text evidence="21">The sequence shown here is derived from an EMBL/GenBank/DDBJ whole genome shotgun (WGS) entry which is preliminary data.</text>
</comment>
<keyword evidence="5" id="KW-1003">Cell membrane</keyword>
<accession>A0A3D9L1X0</accession>
<evidence type="ECO:0000256" key="12">
    <source>
        <dbReference type="ARBA" id="ARBA00022989"/>
    </source>
</evidence>
<evidence type="ECO:0000256" key="15">
    <source>
        <dbReference type="ARBA" id="ARBA00051245"/>
    </source>
</evidence>
<evidence type="ECO:0000256" key="11">
    <source>
        <dbReference type="ARBA" id="ARBA00022840"/>
    </source>
</evidence>
<evidence type="ECO:0000256" key="16">
    <source>
        <dbReference type="SAM" id="Coils"/>
    </source>
</evidence>
<dbReference type="CDD" id="cd05387">
    <property type="entry name" value="BY-kinase"/>
    <property type="match status" value="1"/>
</dbReference>
<dbReference type="InterPro" id="IPR032807">
    <property type="entry name" value="GNVR"/>
</dbReference>
<evidence type="ECO:0000256" key="14">
    <source>
        <dbReference type="ARBA" id="ARBA00023137"/>
    </source>
</evidence>
<protein>
    <recommendedName>
        <fullName evidence="4">non-specific protein-tyrosine kinase</fullName>
        <ecNumber evidence="4">2.7.10.2</ecNumber>
    </recommendedName>
</protein>
<evidence type="ECO:0000256" key="5">
    <source>
        <dbReference type="ARBA" id="ARBA00022475"/>
    </source>
</evidence>
<dbReference type="Gene3D" id="3.40.50.300">
    <property type="entry name" value="P-loop containing nucleotide triphosphate hydrolases"/>
    <property type="match status" value="1"/>
</dbReference>
<dbReference type="Pfam" id="PF13614">
    <property type="entry name" value="AAA_31"/>
    <property type="match status" value="1"/>
</dbReference>
<dbReference type="SUPFAM" id="SSF52540">
    <property type="entry name" value="P-loop containing nucleoside triphosphate hydrolases"/>
    <property type="match status" value="1"/>
</dbReference>
<dbReference type="Pfam" id="PF13807">
    <property type="entry name" value="GNVR"/>
    <property type="match status" value="1"/>
</dbReference>
<keyword evidence="7" id="KW-0808">Transferase</keyword>
<dbReference type="EMBL" id="QREG01000015">
    <property type="protein sequence ID" value="RED96156.1"/>
    <property type="molecule type" value="Genomic_DNA"/>
</dbReference>
<evidence type="ECO:0000313" key="22">
    <source>
        <dbReference type="Proteomes" id="UP000256779"/>
    </source>
</evidence>
<gene>
    <name evidence="21" type="ORF">C7460_11545</name>
</gene>
<feature type="transmembrane region" description="Helical" evidence="17">
    <location>
        <begin position="500"/>
        <end position="520"/>
    </location>
</feature>
<dbReference type="PANTHER" id="PTHR32309:SF13">
    <property type="entry name" value="FERRIC ENTEROBACTIN TRANSPORT PROTEIN FEPE"/>
    <property type="match status" value="1"/>
</dbReference>
<feature type="domain" description="AAA" evidence="19">
    <location>
        <begin position="586"/>
        <end position="725"/>
    </location>
</feature>
<evidence type="ECO:0000256" key="17">
    <source>
        <dbReference type="SAM" id="Phobius"/>
    </source>
</evidence>
<dbReference type="InterPro" id="IPR005702">
    <property type="entry name" value="Wzc-like_C"/>
</dbReference>
<dbReference type="GO" id="GO:0004715">
    <property type="term" value="F:non-membrane spanning protein tyrosine kinase activity"/>
    <property type="evidence" value="ECO:0007669"/>
    <property type="project" value="UniProtKB-EC"/>
</dbReference>
<dbReference type="GO" id="GO:0005524">
    <property type="term" value="F:ATP binding"/>
    <property type="evidence" value="ECO:0007669"/>
    <property type="project" value="UniProtKB-KW"/>
</dbReference>
<feature type="coiled-coil region" evidence="16">
    <location>
        <begin position="367"/>
        <end position="444"/>
    </location>
</feature>
<evidence type="ECO:0000256" key="4">
    <source>
        <dbReference type="ARBA" id="ARBA00011903"/>
    </source>
</evidence>
<keyword evidence="13 17" id="KW-0472">Membrane</keyword>
<evidence type="ECO:0000259" key="19">
    <source>
        <dbReference type="Pfam" id="PF13614"/>
    </source>
</evidence>
<evidence type="ECO:0000256" key="2">
    <source>
        <dbReference type="ARBA" id="ARBA00007316"/>
    </source>
</evidence>
<evidence type="ECO:0000256" key="13">
    <source>
        <dbReference type="ARBA" id="ARBA00023136"/>
    </source>
</evidence>
<keyword evidence="9" id="KW-0547">Nucleotide-binding</keyword>
<dbReference type="GO" id="GO:0042802">
    <property type="term" value="F:identical protein binding"/>
    <property type="evidence" value="ECO:0007669"/>
    <property type="project" value="UniProtKB-ARBA"/>
</dbReference>
<keyword evidence="8 17" id="KW-0812">Transmembrane</keyword>
<feature type="domain" description="Polysaccharide chain length determinant N-terminal" evidence="18">
    <location>
        <begin position="18"/>
        <end position="110"/>
    </location>
</feature>
<evidence type="ECO:0000259" key="18">
    <source>
        <dbReference type="Pfam" id="PF02706"/>
    </source>
</evidence>
<evidence type="ECO:0000256" key="8">
    <source>
        <dbReference type="ARBA" id="ARBA00022692"/>
    </source>
</evidence>
<feature type="domain" description="Tyrosine-protein kinase G-rich" evidence="20">
    <location>
        <begin position="445"/>
        <end position="522"/>
    </location>
</feature>
<name>A0A3D9L1X0_MARFU</name>
<dbReference type="InterPro" id="IPR027417">
    <property type="entry name" value="P-loop_NTPase"/>
</dbReference>
<comment type="similarity">
    <text evidence="3">Belongs to the etk/wzc family.</text>
</comment>
<evidence type="ECO:0000256" key="1">
    <source>
        <dbReference type="ARBA" id="ARBA00004429"/>
    </source>
</evidence>
<evidence type="ECO:0000256" key="3">
    <source>
        <dbReference type="ARBA" id="ARBA00008883"/>
    </source>
</evidence>
<comment type="similarity">
    <text evidence="2">Belongs to the CpsD/CapB family.</text>
</comment>
<comment type="catalytic activity">
    <reaction evidence="15">
        <text>L-tyrosyl-[protein] + ATP = O-phospho-L-tyrosyl-[protein] + ADP + H(+)</text>
        <dbReference type="Rhea" id="RHEA:10596"/>
        <dbReference type="Rhea" id="RHEA-COMP:10136"/>
        <dbReference type="Rhea" id="RHEA-COMP:20101"/>
        <dbReference type="ChEBI" id="CHEBI:15378"/>
        <dbReference type="ChEBI" id="CHEBI:30616"/>
        <dbReference type="ChEBI" id="CHEBI:46858"/>
        <dbReference type="ChEBI" id="CHEBI:61978"/>
        <dbReference type="ChEBI" id="CHEBI:456216"/>
        <dbReference type="EC" id="2.7.10.2"/>
    </reaction>
</comment>
<sequence length="789" mass="88562">MEKRTPAPQQFIQFEEEETIDIKGFLFRLLGIWKWILLSVFVCLAVAFLVNRYQTPKYQVKGSLLIDEDQQDMSAAVMEELDFFASSVNIENEIAILKSYSLTRAVVDSLALFVTIEKLGNVRDSELYGPDVPLLVAFAERPADHQPITLLAKVNEDLTLTLKGGPKALGDQEEITYQPGEPLTTEELTLSIRLNPETNWQEQIGTTFRIKIQNTEEFTKELQENITIASLNKDASIVEIKQEAAQAKKAQDIIATLMNLYIHRELELKMETATKTIAFIDDQLTDIQDALYSAEMQLENFRSDNKILDISQEGVAIYTRLQELEKEAANTDLQLSYYEYLLNYLNTTNPTGSVVSPSTAGISDASLNSLVLQLNELENQLILAESSASEINPQVKQLKAQIQAVLKAMRENVRNLRNTTNILKEDLQLQIEDTERELNRLPASERQLLNIQRRFNLNDDLYVYLQQKRAESGIAKASAVASSKIIDPPLVYEQTQPKKLLNYALGIFFGGFIPIVVLILRDYFVTSVQSAQEIEKKTDLPLLTTIGLSHHDTELVMAEKPRSVVAEGFRTLRASLTFLTEKPIQTIMLTSFGSGDGKTFNSINTAIMMAKTGKKTILLGLDMRKPKIFDSFGVSNDVGASNVLVGNKNLKEVIHHTSVENLDFISSGPVPPNPNELILREAFADMMATLKDRYDCIIIDSPPVGLVSEGFELAKHADCVLFVVRHQKTPKIALNHVEKLREKQLLHNMGIVYNGIDFKKGSRRYGYGYGSYGYGSYGYGGYGSGYYQE</sequence>
<dbReference type="AlphaFoldDB" id="A0A3D9L1X0"/>
<dbReference type="InterPro" id="IPR050445">
    <property type="entry name" value="Bact_polysacc_biosynth/exp"/>
</dbReference>